<dbReference type="InterPro" id="IPR037198">
    <property type="entry name" value="MutL_C_sf"/>
</dbReference>
<dbReference type="NCBIfam" id="NF000953">
    <property type="entry name" value="PRK00095.2-4"/>
    <property type="match status" value="1"/>
</dbReference>
<dbReference type="GO" id="GO:0140664">
    <property type="term" value="F:ATP-dependent DNA damage sensor activity"/>
    <property type="evidence" value="ECO:0007669"/>
    <property type="project" value="InterPro"/>
</dbReference>
<dbReference type="OrthoDB" id="9763467at2"/>
<dbReference type="SUPFAM" id="SSF54211">
    <property type="entry name" value="Ribosomal protein S5 domain 2-like"/>
    <property type="match status" value="1"/>
</dbReference>
<evidence type="ECO:0000259" key="8">
    <source>
        <dbReference type="SMART" id="SM01340"/>
    </source>
</evidence>
<dbReference type="FunFam" id="3.30.565.10:FF:000003">
    <property type="entry name" value="DNA mismatch repair endonuclease MutL"/>
    <property type="match status" value="1"/>
</dbReference>
<evidence type="ECO:0000256" key="2">
    <source>
        <dbReference type="ARBA" id="ARBA00021975"/>
    </source>
</evidence>
<dbReference type="InterPro" id="IPR020568">
    <property type="entry name" value="Ribosomal_Su5_D2-typ_SF"/>
</dbReference>
<dbReference type="GO" id="GO:0032300">
    <property type="term" value="C:mismatch repair complex"/>
    <property type="evidence" value="ECO:0007669"/>
    <property type="project" value="InterPro"/>
</dbReference>
<dbReference type="InterPro" id="IPR038973">
    <property type="entry name" value="MutL/Mlh/Pms-like"/>
</dbReference>
<dbReference type="PROSITE" id="PS00058">
    <property type="entry name" value="DNA_MISMATCH_REPAIR_1"/>
    <property type="match status" value="1"/>
</dbReference>
<dbReference type="GO" id="GO:0005524">
    <property type="term" value="F:ATP binding"/>
    <property type="evidence" value="ECO:0007669"/>
    <property type="project" value="InterPro"/>
</dbReference>
<evidence type="ECO:0000259" key="7">
    <source>
        <dbReference type="SMART" id="SM00853"/>
    </source>
</evidence>
<dbReference type="Proteomes" id="UP000199118">
    <property type="component" value="Unassembled WGS sequence"/>
</dbReference>
<dbReference type="InterPro" id="IPR014721">
    <property type="entry name" value="Ribsml_uS5_D2-typ_fold_subgr"/>
</dbReference>
<evidence type="ECO:0000313" key="9">
    <source>
        <dbReference type="EMBL" id="SDW77770.1"/>
    </source>
</evidence>
<dbReference type="Pfam" id="PF13589">
    <property type="entry name" value="HATPase_c_3"/>
    <property type="match status" value="1"/>
</dbReference>
<sequence length="657" mass="69536">MNAPAPNISPSGPRKPIRRLDESAQNRIAAGEVVERPASAVKELAENSLDAGARRIEITLADGGRTLIRVADDGHGIPHDQLELALERHATSKTDGEDLLDIGSFGFRGEALPSIAAVSRFTLTSRAESAEEAWTLRCDAGRLGRPTPAALPRGTVAEARDLFHATPARLKFLRTDRAETQAAADMVRRLAMAAPQVGFVLRDATGAEGTEGRVLFRADPEPGSPQEARRARLARILGRAFEADALEIEAEREGLRLTGLAALPTHSRGAAVAQFLFVNGRPVRDKLLTGALRAAYSDVLHSGRHPAAALYLDCDPHLVDVNVHPAKTEVRFRAPGIARGLVVSALRHALAAAGHRSSATVGTAALGEFQRDDLGPHGGAAAPGAAPVQYQGRGPAPRPFGAWENMPPRPGAETLAQAAAFQAPAQAGFAEDAAPYRSARVEDAPEDPAAQDLPLGLARAQIHENYIVAQTTDGMVIIDQHAAHERLVYERLKRQLDANGVKRQALLIPQIVELPGDDAERVLEAAEALARAGLVIEPFGPGALAVQEMPAELGQADATAILRDVADALAETGGIDAGGLEAGESDEGGPVRARLDAVLSRMACHGSVRSGRRMGAAEMNALLREMEATPRSGQCNHGRPTSVRLSLAQIETLFGRR</sequence>
<dbReference type="Gene3D" id="3.30.230.10">
    <property type="match status" value="1"/>
</dbReference>
<dbReference type="Pfam" id="PF08676">
    <property type="entry name" value="MutL_C"/>
    <property type="match status" value="1"/>
</dbReference>
<feature type="region of interest" description="Disordered" evidence="6">
    <location>
        <begin position="1"/>
        <end position="24"/>
    </location>
</feature>
<dbReference type="CDD" id="cd16926">
    <property type="entry name" value="HATPase_MutL-MLH-PMS-like"/>
    <property type="match status" value="1"/>
</dbReference>
<dbReference type="EMBL" id="FNMZ01000002">
    <property type="protein sequence ID" value="SDW77770.1"/>
    <property type="molecule type" value="Genomic_DNA"/>
</dbReference>
<dbReference type="GO" id="GO:0006298">
    <property type="term" value="P:mismatch repair"/>
    <property type="evidence" value="ECO:0007669"/>
    <property type="project" value="UniProtKB-UniRule"/>
</dbReference>
<dbReference type="Gene3D" id="3.30.1540.20">
    <property type="entry name" value="MutL, C-terminal domain, dimerisation subdomain"/>
    <property type="match status" value="1"/>
</dbReference>
<accession>A0A1H2WAZ8</accession>
<proteinExistence type="inferred from homology"/>
<dbReference type="InterPro" id="IPR014762">
    <property type="entry name" value="DNA_mismatch_repair_CS"/>
</dbReference>
<dbReference type="InterPro" id="IPR002099">
    <property type="entry name" value="MutL/Mlh/PMS"/>
</dbReference>
<dbReference type="SMART" id="SM00853">
    <property type="entry name" value="MutL_C"/>
    <property type="match status" value="1"/>
</dbReference>
<dbReference type="InterPro" id="IPR042120">
    <property type="entry name" value="MutL_C_dimsub"/>
</dbReference>
<dbReference type="AlphaFoldDB" id="A0A1H2WAZ8"/>
<dbReference type="HAMAP" id="MF_00149">
    <property type="entry name" value="DNA_mis_repair"/>
    <property type="match status" value="1"/>
</dbReference>
<reference evidence="9 10" key="1">
    <citation type="submission" date="2016-10" db="EMBL/GenBank/DDBJ databases">
        <authorList>
            <person name="de Groot N.N."/>
        </authorList>
    </citation>
    <scope>NUCLEOTIDE SEQUENCE [LARGE SCALE GENOMIC DNA]</scope>
    <source>
        <strain evidence="9 10">DSM 17890</strain>
    </source>
</reference>
<dbReference type="SUPFAM" id="SSF118116">
    <property type="entry name" value="DNA mismatch repair protein MutL"/>
    <property type="match status" value="1"/>
</dbReference>
<keyword evidence="10" id="KW-1185">Reference proteome</keyword>
<dbReference type="PANTHER" id="PTHR10073">
    <property type="entry name" value="DNA MISMATCH REPAIR PROTEIN MLH, PMS, MUTL"/>
    <property type="match status" value="1"/>
</dbReference>
<dbReference type="InterPro" id="IPR020667">
    <property type="entry name" value="DNA_mismatch_repair_MutL"/>
</dbReference>
<dbReference type="PANTHER" id="PTHR10073:SF12">
    <property type="entry name" value="DNA MISMATCH REPAIR PROTEIN MLH1"/>
    <property type="match status" value="1"/>
</dbReference>
<dbReference type="GO" id="GO:0016887">
    <property type="term" value="F:ATP hydrolysis activity"/>
    <property type="evidence" value="ECO:0007669"/>
    <property type="project" value="InterPro"/>
</dbReference>
<evidence type="ECO:0000256" key="4">
    <source>
        <dbReference type="ARBA" id="ARBA00023204"/>
    </source>
</evidence>
<gene>
    <name evidence="5" type="primary">mutL</name>
    <name evidence="9" type="ORF">SAMN05444336_102321</name>
</gene>
<dbReference type="SUPFAM" id="SSF55874">
    <property type="entry name" value="ATPase domain of HSP90 chaperone/DNA topoisomerase II/histidine kinase"/>
    <property type="match status" value="1"/>
</dbReference>
<dbReference type="NCBIfam" id="TIGR00585">
    <property type="entry name" value="mutl"/>
    <property type="match status" value="1"/>
</dbReference>
<evidence type="ECO:0000256" key="1">
    <source>
        <dbReference type="ARBA" id="ARBA00006082"/>
    </source>
</evidence>
<keyword evidence="4 5" id="KW-0234">DNA repair</keyword>
<protein>
    <recommendedName>
        <fullName evidence="2 5">DNA mismatch repair protein MutL</fullName>
    </recommendedName>
</protein>
<dbReference type="Gene3D" id="3.30.565.10">
    <property type="entry name" value="Histidine kinase-like ATPase, C-terminal domain"/>
    <property type="match status" value="1"/>
</dbReference>
<evidence type="ECO:0000256" key="6">
    <source>
        <dbReference type="SAM" id="MobiDB-lite"/>
    </source>
</evidence>
<evidence type="ECO:0000256" key="3">
    <source>
        <dbReference type="ARBA" id="ARBA00022763"/>
    </source>
</evidence>
<feature type="domain" description="DNA mismatch repair protein S5" evidence="8">
    <location>
        <begin position="233"/>
        <end position="351"/>
    </location>
</feature>
<name>A0A1H2WAZ8_9RHOB</name>
<dbReference type="Gene3D" id="3.30.1370.100">
    <property type="entry name" value="MutL, C-terminal domain, regulatory subdomain"/>
    <property type="match status" value="1"/>
</dbReference>
<dbReference type="InterPro" id="IPR014790">
    <property type="entry name" value="MutL_C"/>
</dbReference>
<dbReference type="SMART" id="SM01340">
    <property type="entry name" value="DNA_mis_repair"/>
    <property type="match status" value="1"/>
</dbReference>
<dbReference type="InterPro" id="IPR013507">
    <property type="entry name" value="DNA_mismatch_S5_2-like"/>
</dbReference>
<comment type="function">
    <text evidence="5">This protein is involved in the repair of mismatches in DNA. It is required for dam-dependent methyl-directed DNA mismatch repair. May act as a 'molecular matchmaker', a protein that promotes the formation of a stable complex between two or more DNA-binding proteins in an ATP-dependent manner without itself being part of a final effector complex.</text>
</comment>
<organism evidence="9 10">
    <name type="scientific">Albimonas donghaensis</name>
    <dbReference type="NCBI Taxonomy" id="356660"/>
    <lineage>
        <taxon>Bacteria</taxon>
        <taxon>Pseudomonadati</taxon>
        <taxon>Pseudomonadota</taxon>
        <taxon>Alphaproteobacteria</taxon>
        <taxon>Rhodobacterales</taxon>
        <taxon>Paracoccaceae</taxon>
        <taxon>Albimonas</taxon>
    </lineage>
</organism>
<dbReference type="CDD" id="cd03482">
    <property type="entry name" value="MutL_Trans_MutL"/>
    <property type="match status" value="1"/>
</dbReference>
<dbReference type="STRING" id="356660.SAMN05444336_102321"/>
<evidence type="ECO:0000313" key="10">
    <source>
        <dbReference type="Proteomes" id="UP000199118"/>
    </source>
</evidence>
<dbReference type="GO" id="GO:0030983">
    <property type="term" value="F:mismatched DNA binding"/>
    <property type="evidence" value="ECO:0007669"/>
    <property type="project" value="InterPro"/>
</dbReference>
<dbReference type="InterPro" id="IPR042121">
    <property type="entry name" value="MutL_C_regsub"/>
</dbReference>
<feature type="region of interest" description="Disordered" evidence="6">
    <location>
        <begin position="370"/>
        <end position="399"/>
    </location>
</feature>
<keyword evidence="3 5" id="KW-0227">DNA damage</keyword>
<feature type="domain" description="MutL C-terminal dimerisation" evidence="7">
    <location>
        <begin position="458"/>
        <end position="614"/>
    </location>
</feature>
<dbReference type="Pfam" id="PF01119">
    <property type="entry name" value="DNA_mis_repair"/>
    <property type="match status" value="1"/>
</dbReference>
<evidence type="ECO:0000256" key="5">
    <source>
        <dbReference type="HAMAP-Rule" id="MF_00149"/>
    </source>
</evidence>
<dbReference type="InterPro" id="IPR036890">
    <property type="entry name" value="HATPase_C_sf"/>
</dbReference>
<comment type="similarity">
    <text evidence="1 5">Belongs to the DNA mismatch repair MutL/HexB family.</text>
</comment>
<dbReference type="RefSeq" id="WP_092680586.1">
    <property type="nucleotide sequence ID" value="NZ_FNMZ01000002.1"/>
</dbReference>